<dbReference type="AlphaFoldDB" id="A0A2T8JCS3"/>
<evidence type="ECO:0000313" key="2">
    <source>
        <dbReference type="EMBL" id="PVH47722.1"/>
    </source>
</evidence>
<evidence type="ECO:0000256" key="1">
    <source>
        <dbReference type="SAM" id="MobiDB-lite"/>
    </source>
</evidence>
<gene>
    <name evidence="2" type="ORF">PAHAL_4G129400</name>
</gene>
<dbReference type="EMBL" id="CM008049">
    <property type="protein sequence ID" value="PVH47722.1"/>
    <property type="molecule type" value="Genomic_DNA"/>
</dbReference>
<proteinExistence type="predicted"/>
<organism evidence="2">
    <name type="scientific">Panicum hallii</name>
    <dbReference type="NCBI Taxonomy" id="206008"/>
    <lineage>
        <taxon>Eukaryota</taxon>
        <taxon>Viridiplantae</taxon>
        <taxon>Streptophyta</taxon>
        <taxon>Embryophyta</taxon>
        <taxon>Tracheophyta</taxon>
        <taxon>Spermatophyta</taxon>
        <taxon>Magnoliopsida</taxon>
        <taxon>Liliopsida</taxon>
        <taxon>Poales</taxon>
        <taxon>Poaceae</taxon>
        <taxon>PACMAD clade</taxon>
        <taxon>Panicoideae</taxon>
        <taxon>Panicodae</taxon>
        <taxon>Paniceae</taxon>
        <taxon>Panicinae</taxon>
        <taxon>Panicum</taxon>
        <taxon>Panicum sect. Panicum</taxon>
    </lineage>
</organism>
<feature type="region of interest" description="Disordered" evidence="1">
    <location>
        <begin position="16"/>
        <end position="82"/>
    </location>
</feature>
<protein>
    <submittedName>
        <fullName evidence="2">Uncharacterized protein</fullName>
    </submittedName>
</protein>
<dbReference type="Proteomes" id="UP000243499">
    <property type="component" value="Chromosome 4"/>
</dbReference>
<name>A0A2T8JCS3_9POAL</name>
<accession>A0A2T8JCS3</accession>
<reference evidence="2" key="1">
    <citation type="submission" date="2018-04" db="EMBL/GenBank/DDBJ databases">
        <title>WGS assembly of Panicum hallii.</title>
        <authorList>
            <person name="Lovell J."/>
            <person name="Jenkins J."/>
            <person name="Lowry D."/>
            <person name="Mamidi S."/>
            <person name="Sreedasyam A."/>
            <person name="Weng X."/>
            <person name="Barry K."/>
            <person name="Bonette J."/>
            <person name="Campitelli B."/>
            <person name="Daum C."/>
            <person name="Gordon S."/>
            <person name="Gould B."/>
            <person name="Lipzen A."/>
            <person name="Macqueen A."/>
            <person name="Palacio-Mejia J."/>
            <person name="Plott C."/>
            <person name="Shakirov E."/>
            <person name="Shu S."/>
            <person name="Yoshinaga Y."/>
            <person name="Zane M."/>
            <person name="Rokhsar D."/>
            <person name="Grimwood J."/>
            <person name="Schmutz J."/>
            <person name="Juenger T."/>
        </authorList>
    </citation>
    <scope>NUCLEOTIDE SEQUENCE [LARGE SCALE GENOMIC DNA]</scope>
    <source>
        <strain evidence="2">FIL2</strain>
    </source>
</reference>
<sequence length="82" mass="7848">MGGGVWADQEGLAACGRAEDGGGTRARGGSVRCRGGGSGGGAQVGGETVARGREGGGAWPDGASRRWTPERASGSCGTRAGG</sequence>
<dbReference type="Gramene" id="PVH47722">
    <property type="protein sequence ID" value="PVH47722"/>
    <property type="gene ID" value="PAHAL_4G129400"/>
</dbReference>
<feature type="compositionally biased region" description="Gly residues" evidence="1">
    <location>
        <begin position="34"/>
        <end position="44"/>
    </location>
</feature>